<feature type="domain" description="Probable transposase IS891/IS1136/IS1341" evidence="8">
    <location>
        <begin position="162"/>
        <end position="275"/>
    </location>
</feature>
<comment type="similarity">
    <text evidence="2">In the N-terminal section; belongs to the transposase 2 family.</text>
</comment>
<dbReference type="InterPro" id="IPR051399">
    <property type="entry name" value="RNA-guided_DNA_endo/Transpos"/>
</dbReference>
<dbReference type="GO" id="GO:0046872">
    <property type="term" value="F:metal ion binding"/>
    <property type="evidence" value="ECO:0007669"/>
    <property type="project" value="UniProtKB-KW"/>
</dbReference>
<evidence type="ECO:0000259" key="9">
    <source>
        <dbReference type="Pfam" id="PF07282"/>
    </source>
</evidence>
<evidence type="ECO:0000256" key="1">
    <source>
        <dbReference type="ARBA" id="ARBA00008761"/>
    </source>
</evidence>
<dbReference type="PANTHER" id="PTHR30405">
    <property type="entry name" value="TRANSPOSASE"/>
    <property type="match status" value="1"/>
</dbReference>
<evidence type="ECO:0000256" key="5">
    <source>
        <dbReference type="ARBA" id="ARBA00022833"/>
    </source>
</evidence>
<dbReference type="EMBL" id="SLYB01000016">
    <property type="protein sequence ID" value="TCP94645.1"/>
    <property type="molecule type" value="Genomic_DNA"/>
</dbReference>
<evidence type="ECO:0000256" key="3">
    <source>
        <dbReference type="ARBA" id="ARBA00022578"/>
    </source>
</evidence>
<reference evidence="11 12" key="1">
    <citation type="submission" date="2019-03" db="EMBL/GenBank/DDBJ databases">
        <title>Genomic Encyclopedia of Type Strains, Phase IV (KMG-IV): sequencing the most valuable type-strain genomes for metagenomic binning, comparative biology and taxonomic classification.</title>
        <authorList>
            <person name="Goeker M."/>
        </authorList>
    </citation>
    <scope>NUCLEOTIDE SEQUENCE [LARGE SCALE GENOMIC DNA]</scope>
    <source>
        <strain evidence="11 12">DSM 28404</strain>
    </source>
</reference>
<keyword evidence="5" id="KW-0862">Zinc</keyword>
<dbReference type="NCBIfam" id="NF040570">
    <property type="entry name" value="guided_TnpB"/>
    <property type="match status" value="1"/>
</dbReference>
<dbReference type="Pfam" id="PF12323">
    <property type="entry name" value="HTH_OrfB_IS605"/>
    <property type="match status" value="1"/>
</dbReference>
<evidence type="ECO:0000313" key="11">
    <source>
        <dbReference type="EMBL" id="TCP94645.1"/>
    </source>
</evidence>
<dbReference type="Pfam" id="PF01385">
    <property type="entry name" value="OrfB_IS605"/>
    <property type="match status" value="1"/>
</dbReference>
<evidence type="ECO:0000259" key="10">
    <source>
        <dbReference type="Pfam" id="PF12323"/>
    </source>
</evidence>
<evidence type="ECO:0000256" key="6">
    <source>
        <dbReference type="ARBA" id="ARBA00023125"/>
    </source>
</evidence>
<dbReference type="InterPro" id="IPR021027">
    <property type="entry name" value="Transposase_put_HTH"/>
</dbReference>
<dbReference type="Pfam" id="PF07282">
    <property type="entry name" value="Cas12f1-like_TNB"/>
    <property type="match status" value="1"/>
</dbReference>
<comment type="caution">
    <text evidence="11">The sequence shown here is derived from an EMBL/GenBank/DDBJ whole genome shotgun (WGS) entry which is preliminary data.</text>
</comment>
<dbReference type="GO" id="GO:0006310">
    <property type="term" value="P:DNA recombination"/>
    <property type="evidence" value="ECO:0007669"/>
    <property type="project" value="UniProtKB-KW"/>
</dbReference>
<evidence type="ECO:0000256" key="7">
    <source>
        <dbReference type="ARBA" id="ARBA00023172"/>
    </source>
</evidence>
<evidence type="ECO:0000313" key="12">
    <source>
        <dbReference type="Proteomes" id="UP000295763"/>
    </source>
</evidence>
<feature type="domain" description="Transposase putative helix-turn-helix" evidence="10">
    <location>
        <begin position="1"/>
        <end position="46"/>
    </location>
</feature>
<dbReference type="NCBIfam" id="TIGR01766">
    <property type="entry name" value="IS200/IS605 family accessory protein TnpB-like domain"/>
    <property type="match status" value="1"/>
</dbReference>
<dbReference type="GO" id="GO:0003677">
    <property type="term" value="F:DNA binding"/>
    <property type="evidence" value="ECO:0007669"/>
    <property type="project" value="UniProtKB-KW"/>
</dbReference>
<evidence type="ECO:0000256" key="4">
    <source>
        <dbReference type="ARBA" id="ARBA00022723"/>
    </source>
</evidence>
<protein>
    <submittedName>
        <fullName evidence="11">Putative transposase</fullName>
    </submittedName>
</protein>
<sequence>MLIRKAFKFEIRPSGEQQRKINQFCGCSRFVFNKALDWQKQAYEQEPKTKFSYTKLANFLLQWKKEFEWLKKCHSQVLQQSLKDLENAYRHFFSKRSGFPKFKKKGVKDSFRYPQGCKIEQENNRLWLPKIGWVRYRNSREVVGEIKNVTVSKKCGRFFVSIQTEFEQSIPQHQGSEIGIDMGVARFVTLSNGDYFESLNSFKKHQNALRKAQQSLSRKVKFSQNWLKQKAKIGKIHHNISNARKDYLHKISTLISKNHAMIFVEDLQVANMSKSAKGTLERHGKNVAQKSGLNRSILDQSWYEFRRQLEYKSAWLGGYLILVNPKNTSRTCPCCGYTDKENRQTQANFECVECGYQNNADVVGAMNVLRAGHAQLACEVNGISRQQQELIEVS</sequence>
<feature type="domain" description="Cas12f1-like TNB" evidence="9">
    <location>
        <begin position="302"/>
        <end position="368"/>
    </location>
</feature>
<keyword evidence="4" id="KW-0479">Metal-binding</keyword>
<dbReference type="AlphaFoldDB" id="A0A4R2SYR1"/>
<gene>
    <name evidence="11" type="ORF">EDC44_1167</name>
</gene>
<accession>A0A4R2SYR1</accession>
<keyword evidence="3" id="KW-0815">Transposition</keyword>
<dbReference type="InterPro" id="IPR001959">
    <property type="entry name" value="Transposase"/>
</dbReference>
<name>A0A4R2SYR1_9PAST</name>
<keyword evidence="7" id="KW-0233">DNA recombination</keyword>
<dbReference type="Proteomes" id="UP000295763">
    <property type="component" value="Unassembled WGS sequence"/>
</dbReference>
<dbReference type="PANTHER" id="PTHR30405:SF25">
    <property type="entry name" value="RNA-GUIDED DNA ENDONUCLEASE INSQ-RELATED"/>
    <property type="match status" value="1"/>
</dbReference>
<dbReference type="RefSeq" id="WP_131977239.1">
    <property type="nucleotide sequence ID" value="NZ_SLYB01000016.1"/>
</dbReference>
<dbReference type="GO" id="GO:0032196">
    <property type="term" value="P:transposition"/>
    <property type="evidence" value="ECO:0007669"/>
    <property type="project" value="UniProtKB-KW"/>
</dbReference>
<evidence type="ECO:0000256" key="2">
    <source>
        <dbReference type="ARBA" id="ARBA00011044"/>
    </source>
</evidence>
<proteinExistence type="inferred from homology"/>
<keyword evidence="12" id="KW-1185">Reference proteome</keyword>
<comment type="similarity">
    <text evidence="1">In the C-terminal section; belongs to the transposase 35 family.</text>
</comment>
<dbReference type="OrthoDB" id="5560528at2"/>
<dbReference type="InterPro" id="IPR010095">
    <property type="entry name" value="Cas12f1-like_TNB"/>
</dbReference>
<organism evidence="11 12">
    <name type="scientific">Cricetibacter osteomyelitidis</name>
    <dbReference type="NCBI Taxonomy" id="1521931"/>
    <lineage>
        <taxon>Bacteria</taxon>
        <taxon>Pseudomonadati</taxon>
        <taxon>Pseudomonadota</taxon>
        <taxon>Gammaproteobacteria</taxon>
        <taxon>Pasteurellales</taxon>
        <taxon>Pasteurellaceae</taxon>
        <taxon>Cricetibacter</taxon>
    </lineage>
</organism>
<evidence type="ECO:0000259" key="8">
    <source>
        <dbReference type="Pfam" id="PF01385"/>
    </source>
</evidence>
<keyword evidence="6" id="KW-0238">DNA-binding</keyword>